<dbReference type="InterPro" id="IPR011006">
    <property type="entry name" value="CheY-like_superfamily"/>
</dbReference>
<dbReference type="GO" id="GO:0005829">
    <property type="term" value="C:cytosol"/>
    <property type="evidence" value="ECO:0007669"/>
    <property type="project" value="TreeGrafter"/>
</dbReference>
<dbReference type="InterPro" id="IPR027417">
    <property type="entry name" value="P-loop_NTPase"/>
</dbReference>
<dbReference type="KEGG" id="lcre:Pla8534_36940"/>
<gene>
    <name evidence="8" type="primary">afsQ1</name>
    <name evidence="8" type="ORF">Pla8534_36940</name>
</gene>
<dbReference type="GO" id="GO:0032993">
    <property type="term" value="C:protein-DNA complex"/>
    <property type="evidence" value="ECO:0007669"/>
    <property type="project" value="TreeGrafter"/>
</dbReference>
<dbReference type="PROSITE" id="PS50110">
    <property type="entry name" value="RESPONSE_REGULATORY"/>
    <property type="match status" value="1"/>
</dbReference>
<dbReference type="AlphaFoldDB" id="A0A518DVL2"/>
<dbReference type="InterPro" id="IPR001789">
    <property type="entry name" value="Sig_transdc_resp-reg_receiver"/>
</dbReference>
<evidence type="ECO:0000256" key="5">
    <source>
        <dbReference type="ARBA" id="ARBA00023163"/>
    </source>
</evidence>
<dbReference type="PANTHER" id="PTHR48111">
    <property type="entry name" value="REGULATOR OF RPOS"/>
    <property type="match status" value="1"/>
</dbReference>
<keyword evidence="3" id="KW-0805">Transcription regulation</keyword>
<dbReference type="Pfam" id="PF00072">
    <property type="entry name" value="Response_reg"/>
    <property type="match status" value="1"/>
</dbReference>
<dbReference type="InterPro" id="IPR039420">
    <property type="entry name" value="WalR-like"/>
</dbReference>
<keyword evidence="5" id="KW-0804">Transcription</keyword>
<evidence type="ECO:0000256" key="6">
    <source>
        <dbReference type="PROSITE-ProRule" id="PRU00169"/>
    </source>
</evidence>
<dbReference type="Gene3D" id="3.40.50.2300">
    <property type="match status" value="1"/>
</dbReference>
<dbReference type="InterPro" id="IPR025669">
    <property type="entry name" value="AAA_dom"/>
</dbReference>
<keyword evidence="9" id="KW-1185">Reference proteome</keyword>
<reference evidence="8 9" key="1">
    <citation type="submission" date="2019-02" db="EMBL/GenBank/DDBJ databases">
        <title>Deep-cultivation of Planctomycetes and their phenomic and genomic characterization uncovers novel biology.</title>
        <authorList>
            <person name="Wiegand S."/>
            <person name="Jogler M."/>
            <person name="Boedeker C."/>
            <person name="Pinto D."/>
            <person name="Vollmers J."/>
            <person name="Rivas-Marin E."/>
            <person name="Kohn T."/>
            <person name="Peeters S.H."/>
            <person name="Heuer A."/>
            <person name="Rast P."/>
            <person name="Oberbeckmann S."/>
            <person name="Bunk B."/>
            <person name="Jeske O."/>
            <person name="Meyerdierks A."/>
            <person name="Storesund J.E."/>
            <person name="Kallscheuer N."/>
            <person name="Luecker S."/>
            <person name="Lage O.M."/>
            <person name="Pohl T."/>
            <person name="Merkel B.J."/>
            <person name="Hornburger P."/>
            <person name="Mueller R.-W."/>
            <person name="Bruemmer F."/>
            <person name="Labrenz M."/>
            <person name="Spormann A.M."/>
            <person name="Op den Camp H."/>
            <person name="Overmann J."/>
            <person name="Amann R."/>
            <person name="Jetten M.S.M."/>
            <person name="Mascher T."/>
            <person name="Medema M.H."/>
            <person name="Devos D.P."/>
            <person name="Kaster A.-K."/>
            <person name="Ovreas L."/>
            <person name="Rohde M."/>
            <person name="Galperin M.Y."/>
            <person name="Jogler C."/>
        </authorList>
    </citation>
    <scope>NUCLEOTIDE SEQUENCE [LARGE SCALE GENOMIC DNA]</scope>
    <source>
        <strain evidence="8 9">Pla85_3_4</strain>
    </source>
</reference>
<dbReference type="EMBL" id="CP036433">
    <property type="protein sequence ID" value="QDU95875.1"/>
    <property type="molecule type" value="Genomic_DNA"/>
</dbReference>
<keyword evidence="2" id="KW-0902">Two-component regulatory system</keyword>
<organism evidence="8 9">
    <name type="scientific">Lignipirellula cremea</name>
    <dbReference type="NCBI Taxonomy" id="2528010"/>
    <lineage>
        <taxon>Bacteria</taxon>
        <taxon>Pseudomonadati</taxon>
        <taxon>Planctomycetota</taxon>
        <taxon>Planctomycetia</taxon>
        <taxon>Pirellulales</taxon>
        <taxon>Pirellulaceae</taxon>
        <taxon>Lignipirellula</taxon>
    </lineage>
</organism>
<sequence>MDALEDQGYELAQARDGRSAIALAVEHRPDLLLLDIMMPGIDGLLVLRQLKTSPATQDMKIIMLTALNTDTQVSECLNAGAMDYIIKPFSNMVLRAKVKAALRRADGAGSPSEFQGDSSTSRGRIVTFVGAKGGVGATTTALNVALNLAKDSQNVNFCELRSDVGTTGWQTGVGMRKNLSNLLSQDAAKIQKNDIRSQLTNHSSGLKMLLSGMVEQGAGMTPEHGSVIVNSLACLADLTVLDVPASSRALEVVLSMSDYVVVVTELEPLSLEATRLLLARTYNMGLGPKSVGVTVNSRASVAIPLKLPKVRELLDCEIIGVIPPDPDDCLAAANKSNPVVLYRPDGTLASAYQSLAQCLVAADVPAMTF</sequence>
<evidence type="ECO:0000313" key="8">
    <source>
        <dbReference type="EMBL" id="QDU95875.1"/>
    </source>
</evidence>
<dbReference type="GO" id="GO:0000976">
    <property type="term" value="F:transcription cis-regulatory region binding"/>
    <property type="evidence" value="ECO:0007669"/>
    <property type="project" value="TreeGrafter"/>
</dbReference>
<dbReference type="Proteomes" id="UP000317648">
    <property type="component" value="Chromosome"/>
</dbReference>
<proteinExistence type="predicted"/>
<dbReference type="GO" id="GO:0006355">
    <property type="term" value="P:regulation of DNA-templated transcription"/>
    <property type="evidence" value="ECO:0007669"/>
    <property type="project" value="TreeGrafter"/>
</dbReference>
<evidence type="ECO:0000259" key="7">
    <source>
        <dbReference type="PROSITE" id="PS50110"/>
    </source>
</evidence>
<feature type="modified residue" description="4-aspartylphosphate" evidence="6">
    <location>
        <position position="35"/>
    </location>
</feature>
<protein>
    <submittedName>
        <fullName evidence="8">Transcriptional regulatory protein AfsQ1</fullName>
    </submittedName>
</protein>
<dbReference type="Gene3D" id="3.40.50.300">
    <property type="entry name" value="P-loop containing nucleotide triphosphate hydrolases"/>
    <property type="match status" value="1"/>
</dbReference>
<evidence type="ECO:0000313" key="9">
    <source>
        <dbReference type="Proteomes" id="UP000317648"/>
    </source>
</evidence>
<keyword evidence="4" id="KW-0238">DNA-binding</keyword>
<dbReference type="SMART" id="SM00448">
    <property type="entry name" value="REC"/>
    <property type="match status" value="1"/>
</dbReference>
<dbReference type="Pfam" id="PF13614">
    <property type="entry name" value="AAA_31"/>
    <property type="match status" value="1"/>
</dbReference>
<dbReference type="PANTHER" id="PTHR48111:SF1">
    <property type="entry name" value="TWO-COMPONENT RESPONSE REGULATOR ORR33"/>
    <property type="match status" value="1"/>
</dbReference>
<keyword evidence="1 6" id="KW-0597">Phosphoprotein</keyword>
<evidence type="ECO:0000256" key="3">
    <source>
        <dbReference type="ARBA" id="ARBA00023015"/>
    </source>
</evidence>
<dbReference type="SUPFAM" id="SSF52172">
    <property type="entry name" value="CheY-like"/>
    <property type="match status" value="1"/>
</dbReference>
<dbReference type="GO" id="GO:0000156">
    <property type="term" value="F:phosphorelay response regulator activity"/>
    <property type="evidence" value="ECO:0007669"/>
    <property type="project" value="TreeGrafter"/>
</dbReference>
<accession>A0A518DVL2</accession>
<evidence type="ECO:0000256" key="1">
    <source>
        <dbReference type="ARBA" id="ARBA00022553"/>
    </source>
</evidence>
<evidence type="ECO:0000256" key="4">
    <source>
        <dbReference type="ARBA" id="ARBA00023125"/>
    </source>
</evidence>
<feature type="domain" description="Response regulatory" evidence="7">
    <location>
        <begin position="1"/>
        <end position="102"/>
    </location>
</feature>
<dbReference type="SUPFAM" id="SSF52540">
    <property type="entry name" value="P-loop containing nucleoside triphosphate hydrolases"/>
    <property type="match status" value="1"/>
</dbReference>
<evidence type="ECO:0000256" key="2">
    <source>
        <dbReference type="ARBA" id="ARBA00023012"/>
    </source>
</evidence>
<name>A0A518DVL2_9BACT</name>